<dbReference type="Proteomes" id="UP001332192">
    <property type="component" value="Chromosome"/>
</dbReference>
<protein>
    <submittedName>
        <fullName evidence="1">Uncharacterized protein</fullName>
    </submittedName>
</protein>
<proteinExistence type="predicted"/>
<evidence type="ECO:0000313" key="1">
    <source>
        <dbReference type="EMBL" id="WRP18688.1"/>
    </source>
</evidence>
<gene>
    <name evidence="1" type="ORF">U7230_06725</name>
</gene>
<accession>A0ABZ1C3R8</accession>
<sequence>MASVKEEIRRLLEQLPDDCSLGDVQYHLYVRQKIELSLSDARQGYVVAQEEAERRLARWLEK</sequence>
<keyword evidence="2" id="KW-1185">Reference proteome</keyword>
<dbReference type="RefSeq" id="WP_324717961.1">
    <property type="nucleotide sequence ID" value="NZ_CP141615.1"/>
</dbReference>
<evidence type="ECO:0000313" key="2">
    <source>
        <dbReference type="Proteomes" id="UP001332192"/>
    </source>
</evidence>
<reference evidence="1 2" key="1">
    <citation type="journal article" date="2024" name="Front. Microbiol.">
        <title>Novel thermophilic genera Geochorda gen. nov. and Carboxydochorda gen. nov. from the deep terrestrial subsurface reveal the ecophysiological diversity in the class Limnochordia.</title>
        <authorList>
            <person name="Karnachuk O.V."/>
            <person name="Lukina A.P."/>
            <person name="Avakyan M.R."/>
            <person name="Kadnikov V.V."/>
            <person name="Begmatov S."/>
            <person name="Beletsky A.V."/>
            <person name="Vlasova K.G."/>
            <person name="Novikov A.A."/>
            <person name="Shcherbakova V.A."/>
            <person name="Mardanov A.V."/>
            <person name="Ravin N.V."/>
        </authorList>
    </citation>
    <scope>NUCLEOTIDE SEQUENCE [LARGE SCALE GENOMIC DNA]</scope>
    <source>
        <strain evidence="1 2">L945</strain>
    </source>
</reference>
<organism evidence="1 2">
    <name type="scientific">Carboxydichorda subterranea</name>
    <dbReference type="NCBI Taxonomy" id="3109565"/>
    <lineage>
        <taxon>Bacteria</taxon>
        <taxon>Bacillati</taxon>
        <taxon>Bacillota</taxon>
        <taxon>Limnochordia</taxon>
        <taxon>Limnochordales</taxon>
        <taxon>Geochordaceae</taxon>
        <taxon>Carboxydichorda</taxon>
    </lineage>
</organism>
<dbReference type="EMBL" id="CP141615">
    <property type="protein sequence ID" value="WRP18688.1"/>
    <property type="molecule type" value="Genomic_DNA"/>
</dbReference>
<name>A0ABZ1C3R8_9FIRM</name>